<keyword evidence="2" id="KW-0150">Chloroplast</keyword>
<gene>
    <name evidence="12" type="ORF">BU14_1736s0001</name>
</gene>
<keyword evidence="8" id="KW-0472">Membrane</keyword>
<dbReference type="Proteomes" id="UP000218209">
    <property type="component" value="Unassembled WGS sequence"/>
</dbReference>
<name>A0A1X6NKQ4_PORUM</name>
<keyword evidence="5" id="KW-0934">Plastid</keyword>
<keyword evidence="7" id="KW-0793">Thylakoid</keyword>
<evidence type="ECO:0000256" key="10">
    <source>
        <dbReference type="SAM" id="MobiDB-lite"/>
    </source>
</evidence>
<dbReference type="GO" id="GO:0009535">
    <property type="term" value="C:chloroplast thylakoid membrane"/>
    <property type="evidence" value="ECO:0007669"/>
    <property type="project" value="UniProtKB-SubCell"/>
</dbReference>
<evidence type="ECO:0000256" key="2">
    <source>
        <dbReference type="ARBA" id="ARBA00022528"/>
    </source>
</evidence>
<keyword evidence="13" id="KW-1185">Reference proteome</keyword>
<dbReference type="EMBL" id="KV919697">
    <property type="protein sequence ID" value="OSX69209.1"/>
    <property type="molecule type" value="Genomic_DNA"/>
</dbReference>
<keyword evidence="3" id="KW-0602">Photosynthesis</keyword>
<protein>
    <recommendedName>
        <fullName evidence="11">PBS-linker domain-containing protein</fullName>
    </recommendedName>
</protein>
<sequence>MAPAFSSTSFPMVSAASWRACGPDIDSRVMTAKPRPWKTIKASLLLRDRPRMSGTPGAPSQSSPVPRNEPNSAAGMPAPAAPATDRNTLLREVYMHMFGQGYLFAADRDRMNDTESAFRRGILSVKDLVRAVAKSPIYKRRFLSKTITDANVGIVVGHLLGRVPDKAKDNRRWVCICAEDGYDAMVDAVMDDGEYDEAFGDNTVPFSRDASVSVTGAGAYLRATEMESVPPESKAVAEASEYDGDPDAARAEVVVGFSAMALIYGYWASAAMIR</sequence>
<keyword evidence="4" id="KW-0042">Antenna complex</keyword>
<evidence type="ECO:0000256" key="9">
    <source>
        <dbReference type="PROSITE-ProRule" id="PRU00775"/>
    </source>
</evidence>
<feature type="region of interest" description="Disordered" evidence="10">
    <location>
        <begin position="43"/>
        <end position="82"/>
    </location>
</feature>
<evidence type="ECO:0000256" key="8">
    <source>
        <dbReference type="ARBA" id="ARBA00023136"/>
    </source>
</evidence>
<dbReference type="GO" id="GO:0030089">
    <property type="term" value="C:phycobilisome"/>
    <property type="evidence" value="ECO:0007669"/>
    <property type="project" value="UniProtKB-UniRule"/>
</dbReference>
<evidence type="ECO:0000256" key="7">
    <source>
        <dbReference type="ARBA" id="ARBA00023078"/>
    </source>
</evidence>
<organism evidence="12 13">
    <name type="scientific">Porphyra umbilicalis</name>
    <name type="common">Purple laver</name>
    <name type="synonym">Red alga</name>
    <dbReference type="NCBI Taxonomy" id="2786"/>
    <lineage>
        <taxon>Eukaryota</taxon>
        <taxon>Rhodophyta</taxon>
        <taxon>Bangiophyceae</taxon>
        <taxon>Bangiales</taxon>
        <taxon>Bangiaceae</taxon>
        <taxon>Porphyra</taxon>
    </lineage>
</organism>
<feature type="compositionally biased region" description="Low complexity" evidence="10">
    <location>
        <begin position="73"/>
        <end position="82"/>
    </location>
</feature>
<evidence type="ECO:0000256" key="4">
    <source>
        <dbReference type="ARBA" id="ARBA00022549"/>
    </source>
</evidence>
<evidence type="ECO:0000256" key="6">
    <source>
        <dbReference type="ARBA" id="ARBA00022738"/>
    </source>
</evidence>
<dbReference type="InterPro" id="IPR001297">
    <property type="entry name" value="PBS_linker_dom"/>
</dbReference>
<evidence type="ECO:0000313" key="13">
    <source>
        <dbReference type="Proteomes" id="UP000218209"/>
    </source>
</evidence>
<dbReference type="AlphaFoldDB" id="A0A1X6NKQ4"/>
<feature type="compositionally biased region" description="Polar residues" evidence="10">
    <location>
        <begin position="58"/>
        <end position="71"/>
    </location>
</feature>
<dbReference type="Gene3D" id="1.10.3130.20">
    <property type="entry name" value="Phycobilisome linker domain"/>
    <property type="match status" value="1"/>
</dbReference>
<keyword evidence="6 9" id="KW-0605">Phycobilisome</keyword>
<evidence type="ECO:0000259" key="11">
    <source>
        <dbReference type="PROSITE" id="PS51445"/>
    </source>
</evidence>
<evidence type="ECO:0000313" key="12">
    <source>
        <dbReference type="EMBL" id="OSX69209.1"/>
    </source>
</evidence>
<comment type="similarity">
    <text evidence="9">Belongs to the phycobilisome linker protein family.</text>
</comment>
<dbReference type="PANTHER" id="PTHR34011">
    <property type="entry name" value="PHYCOBILISOME 32.1 KDA LINKER POLYPEPTIDE, PHYCOCYANIN-ASSOCIATED, ROD 2-RELATED"/>
    <property type="match status" value="1"/>
</dbReference>
<accession>A0A1X6NKQ4</accession>
<dbReference type="InterPro" id="IPR038255">
    <property type="entry name" value="PBS_linker_sf"/>
</dbReference>
<evidence type="ECO:0000256" key="1">
    <source>
        <dbReference type="ARBA" id="ARBA00004185"/>
    </source>
</evidence>
<comment type="subcellular location">
    <subcellularLocation>
        <location evidence="1">Plastid</location>
        <location evidence="1">Chloroplast thylakoid membrane</location>
        <topology evidence="1">Peripheral membrane protein</topology>
        <orientation evidence="1">Stromal side</orientation>
    </subcellularLocation>
</comment>
<dbReference type="PROSITE" id="PS51445">
    <property type="entry name" value="PBS_LINKER"/>
    <property type="match status" value="1"/>
</dbReference>
<dbReference type="Pfam" id="PF00427">
    <property type="entry name" value="PBS_linker_poly"/>
    <property type="match status" value="1"/>
</dbReference>
<evidence type="ECO:0000256" key="3">
    <source>
        <dbReference type="ARBA" id="ARBA00022531"/>
    </source>
</evidence>
<reference evidence="12 13" key="1">
    <citation type="submission" date="2017-03" db="EMBL/GenBank/DDBJ databases">
        <title>WGS assembly of Porphyra umbilicalis.</title>
        <authorList>
            <person name="Brawley S.H."/>
            <person name="Blouin N.A."/>
            <person name="Ficko-Blean E."/>
            <person name="Wheeler G.L."/>
            <person name="Lohr M."/>
            <person name="Goodson H.V."/>
            <person name="Jenkins J.W."/>
            <person name="Blaby-Haas C.E."/>
            <person name="Helliwell K.E."/>
            <person name="Chan C."/>
            <person name="Marriage T."/>
            <person name="Bhattacharya D."/>
            <person name="Klein A.S."/>
            <person name="Badis Y."/>
            <person name="Brodie J."/>
            <person name="Cao Y."/>
            <person name="Collen J."/>
            <person name="Dittami S.M."/>
            <person name="Gachon C.M."/>
            <person name="Green B.R."/>
            <person name="Karpowicz S."/>
            <person name="Kim J.W."/>
            <person name="Kudahl U."/>
            <person name="Lin S."/>
            <person name="Michel G."/>
            <person name="Mittag M."/>
            <person name="Olson B.J."/>
            <person name="Pangilinan J."/>
            <person name="Peng Y."/>
            <person name="Qiu H."/>
            <person name="Shu S."/>
            <person name="Singer J.T."/>
            <person name="Smith A.G."/>
            <person name="Sprecher B.N."/>
            <person name="Wagner V."/>
            <person name="Wang W."/>
            <person name="Wang Z.-Y."/>
            <person name="Yan J."/>
            <person name="Yarish C."/>
            <person name="Zoeuner-Riek S."/>
            <person name="Zhuang Y."/>
            <person name="Zou Y."/>
            <person name="Lindquist E.A."/>
            <person name="Grimwood J."/>
            <person name="Barry K."/>
            <person name="Rokhsar D.S."/>
            <person name="Schmutz J."/>
            <person name="Stiller J.W."/>
            <person name="Grossman A.R."/>
            <person name="Prochnik S.E."/>
        </authorList>
    </citation>
    <scope>NUCLEOTIDE SEQUENCE [LARGE SCALE GENOMIC DNA]</scope>
    <source>
        <strain evidence="12">4086291</strain>
    </source>
</reference>
<proteinExistence type="inferred from homology"/>
<feature type="domain" description="PBS-linker" evidence="11">
    <location>
        <begin position="54"/>
        <end position="239"/>
    </location>
</feature>
<dbReference type="GO" id="GO:0015979">
    <property type="term" value="P:photosynthesis"/>
    <property type="evidence" value="ECO:0007669"/>
    <property type="project" value="UniProtKB-KW"/>
</dbReference>
<evidence type="ECO:0000256" key="5">
    <source>
        <dbReference type="ARBA" id="ARBA00022640"/>
    </source>
</evidence>